<protein>
    <submittedName>
        <fullName evidence="1">Uncharacterized protein</fullName>
    </submittedName>
</protein>
<dbReference type="Proteomes" id="UP000321798">
    <property type="component" value="Unassembled WGS sequence"/>
</dbReference>
<accession>A0A512PE21</accession>
<evidence type="ECO:0000313" key="2">
    <source>
        <dbReference type="Proteomes" id="UP000321798"/>
    </source>
</evidence>
<organism evidence="1 2">
    <name type="scientific">Cellulomonas soli</name>
    <dbReference type="NCBI Taxonomy" id="931535"/>
    <lineage>
        <taxon>Bacteria</taxon>
        <taxon>Bacillati</taxon>
        <taxon>Actinomycetota</taxon>
        <taxon>Actinomycetes</taxon>
        <taxon>Micrococcales</taxon>
        <taxon>Cellulomonadaceae</taxon>
        <taxon>Cellulomonas</taxon>
    </lineage>
</organism>
<dbReference type="EMBL" id="BKAL01000007">
    <property type="protein sequence ID" value="GEP69451.1"/>
    <property type="molecule type" value="Genomic_DNA"/>
</dbReference>
<comment type="caution">
    <text evidence="1">The sequence shown here is derived from an EMBL/GenBank/DDBJ whole genome shotgun (WGS) entry which is preliminary data.</text>
</comment>
<proteinExistence type="predicted"/>
<dbReference type="AlphaFoldDB" id="A0A512PE21"/>
<reference evidence="1 2" key="1">
    <citation type="submission" date="2019-07" db="EMBL/GenBank/DDBJ databases">
        <title>Whole genome shotgun sequence of Cellulomonas soli NBRC 109434.</title>
        <authorList>
            <person name="Hosoyama A."/>
            <person name="Uohara A."/>
            <person name="Ohji S."/>
            <person name="Ichikawa N."/>
        </authorList>
    </citation>
    <scope>NUCLEOTIDE SEQUENCE [LARGE SCALE GENOMIC DNA]</scope>
    <source>
        <strain evidence="1 2">NBRC 109434</strain>
    </source>
</reference>
<sequence length="73" mass="7883">MQSCPLFALRQGHLDRLRHARRLRDGGRAAGGAVHLPLSPDGVVPRQDVATSCPLPARRLVATVLLGPQVDLR</sequence>
<evidence type="ECO:0000313" key="1">
    <source>
        <dbReference type="EMBL" id="GEP69451.1"/>
    </source>
</evidence>
<name>A0A512PE21_9CELL</name>
<keyword evidence="2" id="KW-1185">Reference proteome</keyword>
<gene>
    <name evidence="1" type="ORF">CSO01_21660</name>
</gene>